<reference evidence="1 2" key="1">
    <citation type="journal article" date="2023" name="Science">
        <title>Complex scaffold remodeling in plant triterpene biosynthesis.</title>
        <authorList>
            <person name="De La Pena R."/>
            <person name="Hodgson H."/>
            <person name="Liu J.C."/>
            <person name="Stephenson M.J."/>
            <person name="Martin A.C."/>
            <person name="Owen C."/>
            <person name="Harkess A."/>
            <person name="Leebens-Mack J."/>
            <person name="Jimenez L.E."/>
            <person name="Osbourn A."/>
            <person name="Sattely E.S."/>
        </authorList>
    </citation>
    <scope>NUCLEOTIDE SEQUENCE [LARGE SCALE GENOMIC DNA]</scope>
    <source>
        <strain evidence="2">cv. JPN11</strain>
        <tissue evidence="1">Leaf</tissue>
    </source>
</reference>
<gene>
    <name evidence="1" type="ORF">OWV82_015289</name>
</gene>
<keyword evidence="2" id="KW-1185">Reference proteome</keyword>
<evidence type="ECO:0000313" key="1">
    <source>
        <dbReference type="EMBL" id="KAJ4713160.1"/>
    </source>
</evidence>
<evidence type="ECO:0000313" key="2">
    <source>
        <dbReference type="Proteomes" id="UP001164539"/>
    </source>
</evidence>
<accession>A0ACC1XS84</accession>
<name>A0ACC1XS84_MELAZ</name>
<organism evidence="1 2">
    <name type="scientific">Melia azedarach</name>
    <name type="common">Chinaberry tree</name>
    <dbReference type="NCBI Taxonomy" id="155640"/>
    <lineage>
        <taxon>Eukaryota</taxon>
        <taxon>Viridiplantae</taxon>
        <taxon>Streptophyta</taxon>
        <taxon>Embryophyta</taxon>
        <taxon>Tracheophyta</taxon>
        <taxon>Spermatophyta</taxon>
        <taxon>Magnoliopsida</taxon>
        <taxon>eudicotyledons</taxon>
        <taxon>Gunneridae</taxon>
        <taxon>Pentapetalae</taxon>
        <taxon>rosids</taxon>
        <taxon>malvids</taxon>
        <taxon>Sapindales</taxon>
        <taxon>Meliaceae</taxon>
        <taxon>Melia</taxon>
    </lineage>
</organism>
<dbReference type="Proteomes" id="UP001164539">
    <property type="component" value="Chromosome 8"/>
</dbReference>
<sequence length="464" mass="51868">MSRQPHVLVIPYPAQGHITPLIKLASKIAEHGVKVTFVSTEYTQAKFMASMPKKAYDNQKSSLIRLVPIPDGIEREEDRKDPFKTRESMLRVMPGCLKNLIEEINQSNNAEKISCVIADTSVGWALEVAQKMGIAKAAAIPYGTAGLALSLHIPKLTEAGILDAYGNTMNDGELILLSDRILPWKRNEYPWSFPSDQNLQKLFFGFSTNVLQTLEISDWVICNSCYELDSATCDLIPNLLTIGPLPASNHSDSEHFALNFWPEDITCLSWLDKQPLNSVIYVAFGSVAVLSQQQLDELALGLESLNRPFLWVVRANLMNTSQVNFPDGFTERVSDRGKIVEWAPQEKVLAHSSVACFLSHCGWNSTMEGLMMGAPFLCWPNSWDQYQNRNYICEAWKIGLELSPDKNGIITREEIQRKAKMVLDDDSIKANSLKLKEMARKGLVEGGSSLKNFETLISQIRALG</sequence>
<protein>
    <submittedName>
        <fullName evidence="1">UDP-glycosyltransferase</fullName>
    </submittedName>
</protein>
<proteinExistence type="predicted"/>
<dbReference type="EMBL" id="CM051401">
    <property type="protein sequence ID" value="KAJ4713160.1"/>
    <property type="molecule type" value="Genomic_DNA"/>
</dbReference>
<comment type="caution">
    <text evidence="1">The sequence shown here is derived from an EMBL/GenBank/DDBJ whole genome shotgun (WGS) entry which is preliminary data.</text>
</comment>